<feature type="transmembrane region" description="Helical" evidence="1">
    <location>
        <begin position="72"/>
        <end position="91"/>
    </location>
</feature>
<dbReference type="AlphaFoldDB" id="W7UXM7"/>
<keyword evidence="1" id="KW-0472">Membrane</keyword>
<keyword evidence="1" id="KW-0812">Transmembrane</keyword>
<evidence type="ECO:0000259" key="2">
    <source>
        <dbReference type="Pfam" id="PF13490"/>
    </source>
</evidence>
<dbReference type="OrthoDB" id="6194834at2"/>
<feature type="domain" description="Putative zinc-finger" evidence="2">
    <location>
        <begin position="3"/>
        <end position="36"/>
    </location>
</feature>
<accession>W7UXM7</accession>
<evidence type="ECO:0000256" key="1">
    <source>
        <dbReference type="SAM" id="Phobius"/>
    </source>
</evidence>
<keyword evidence="4" id="KW-1185">Reference proteome</keyword>
<dbReference type="Pfam" id="PF13490">
    <property type="entry name" value="zf-HC2"/>
    <property type="match status" value="1"/>
</dbReference>
<dbReference type="Proteomes" id="UP000019365">
    <property type="component" value="Unassembled WGS sequence"/>
</dbReference>
<dbReference type="eggNOG" id="COG5660">
    <property type="taxonomic scope" value="Bacteria"/>
</dbReference>
<name>W7UXM7_RUMFL</name>
<proteinExistence type="predicted"/>
<keyword evidence="1" id="KW-1133">Transmembrane helix</keyword>
<comment type="caution">
    <text evidence="3">The sequence shown here is derived from an EMBL/GenBank/DDBJ whole genome shotgun (WGS) entry which is preliminary data.</text>
</comment>
<dbReference type="PATRIC" id="fig|1341157.4.peg.1830"/>
<evidence type="ECO:0000313" key="4">
    <source>
        <dbReference type="Proteomes" id="UP000019365"/>
    </source>
</evidence>
<gene>
    <name evidence="3" type="ORF">RF007C_06990</name>
</gene>
<dbReference type="EMBL" id="ATAX01000025">
    <property type="protein sequence ID" value="EWM53425.1"/>
    <property type="molecule type" value="Genomic_DNA"/>
</dbReference>
<sequence length="259" mass="29847">MRCEIIKDLLPLYCDDVLSEVSKEEVKKHLTECDDCKNAYEEMKKGDIKIDKAQKDIEPMKKVKKKIRFTKVFFAALVSAFILLTIAYELLCANPMLPSSKNVSYESSISYTFDIYRYFDDVEVKSKEISVPKDYDFKIDTFNNAVYMNGEILLDENGDKVPATGELFPAGNIRFYIYVDTKLTCVKRIISQDIKDKKVFATVELRPCLPFRQDVSNLSEEHGFVLMEPLFAAEGSTLTIRCRDKDIIIDLYKLAQENK</sequence>
<dbReference type="RefSeq" id="WP_051456606.1">
    <property type="nucleotide sequence ID" value="NZ_ATAX01000025.1"/>
</dbReference>
<reference evidence="3 4" key="1">
    <citation type="journal article" date="2014" name="PLoS ONE">
        <title>Rumen cellulosomics: divergent fiber-degrading strategies revealed by comparative genome-wide analysis of six ruminococcal strains.</title>
        <authorList>
            <person name="Dassa B."/>
            <person name="Borovok I."/>
            <person name="Ruimy-Israeli V."/>
            <person name="Lamed R."/>
            <person name="Flint H.J."/>
            <person name="Duncan S.H."/>
            <person name="Henrissat B."/>
            <person name="Coutinho P."/>
            <person name="Morrison M."/>
            <person name="Mosoni P."/>
            <person name="Yeoman C.J."/>
            <person name="White B.A."/>
            <person name="Bayer E.A."/>
        </authorList>
    </citation>
    <scope>NUCLEOTIDE SEQUENCE [LARGE SCALE GENOMIC DNA]</scope>
    <source>
        <strain evidence="3 4">007c</strain>
    </source>
</reference>
<dbReference type="InterPro" id="IPR027383">
    <property type="entry name" value="Znf_put"/>
</dbReference>
<organism evidence="3 4">
    <name type="scientific">Ruminococcus flavefaciens 007c</name>
    <dbReference type="NCBI Taxonomy" id="1341157"/>
    <lineage>
        <taxon>Bacteria</taxon>
        <taxon>Bacillati</taxon>
        <taxon>Bacillota</taxon>
        <taxon>Clostridia</taxon>
        <taxon>Eubacteriales</taxon>
        <taxon>Oscillospiraceae</taxon>
        <taxon>Ruminococcus</taxon>
    </lineage>
</organism>
<protein>
    <recommendedName>
        <fullName evidence="2">Putative zinc-finger domain-containing protein</fullName>
    </recommendedName>
</protein>
<evidence type="ECO:0000313" key="3">
    <source>
        <dbReference type="EMBL" id="EWM53425.1"/>
    </source>
</evidence>